<keyword evidence="2" id="KW-0547">Nucleotide-binding</keyword>
<dbReference type="GO" id="GO:0016887">
    <property type="term" value="F:ATP hydrolysis activity"/>
    <property type="evidence" value="ECO:0007669"/>
    <property type="project" value="InterPro"/>
</dbReference>
<dbReference type="InterPro" id="IPR017871">
    <property type="entry name" value="ABC_transporter-like_CS"/>
</dbReference>
<dbReference type="Gene3D" id="3.40.50.300">
    <property type="entry name" value="P-loop containing nucleotide triphosphate hydrolases"/>
    <property type="match status" value="1"/>
</dbReference>
<dbReference type="AlphaFoldDB" id="A0A090D138"/>
<dbReference type="RefSeq" id="WP_053331751.1">
    <property type="nucleotide sequence ID" value="NZ_CCEJ010000003.1"/>
</dbReference>
<dbReference type="GO" id="GO:0055085">
    <property type="term" value="P:transmembrane transport"/>
    <property type="evidence" value="ECO:0007669"/>
    <property type="project" value="UniProtKB-ARBA"/>
</dbReference>
<keyword evidence="1" id="KW-0813">Transport</keyword>
<keyword evidence="5" id="KW-0378">Hydrolase</keyword>
<dbReference type="InterPro" id="IPR027417">
    <property type="entry name" value="P-loop_NTPase"/>
</dbReference>
<dbReference type="PROSITE" id="PS00211">
    <property type="entry name" value="ABC_TRANSPORTER_1"/>
    <property type="match status" value="1"/>
</dbReference>
<keyword evidence="6" id="KW-1185">Reference proteome</keyword>
<dbReference type="PANTHER" id="PTHR43776:SF8">
    <property type="entry name" value="ABC TRANSPORTER, ATP-BINDING PROTEIN"/>
    <property type="match status" value="1"/>
</dbReference>
<dbReference type="EMBL" id="CCEJ010000003">
    <property type="protein sequence ID" value="CDR33620.1"/>
    <property type="molecule type" value="Genomic_DNA"/>
</dbReference>
<protein>
    <submittedName>
        <fullName evidence="5">ABC-type transporter, ATPase subunit</fullName>
        <ecNumber evidence="5">3.6.3.-</ecNumber>
    </submittedName>
</protein>
<evidence type="ECO:0000256" key="1">
    <source>
        <dbReference type="ARBA" id="ARBA00022448"/>
    </source>
</evidence>
<proteinExistence type="predicted"/>
<dbReference type="PANTHER" id="PTHR43776">
    <property type="entry name" value="TRANSPORT ATP-BINDING PROTEIN"/>
    <property type="match status" value="1"/>
</dbReference>
<dbReference type="CDD" id="cd03257">
    <property type="entry name" value="ABC_NikE_OppD_transporters"/>
    <property type="match status" value="1"/>
</dbReference>
<reference evidence="5" key="1">
    <citation type="submission" date="2013-12" db="EMBL/GenBank/DDBJ databases">
        <authorList>
            <person name="Linke B."/>
        </authorList>
    </citation>
    <scope>NUCLEOTIDE SEQUENCE [LARGE SCALE GENOMIC DNA]</scope>
    <source>
        <strain evidence="5">CRIB-18</strain>
    </source>
</reference>
<evidence type="ECO:0000256" key="2">
    <source>
        <dbReference type="ARBA" id="ARBA00022741"/>
    </source>
</evidence>
<dbReference type="EC" id="3.6.3.-" evidence="5"/>
<evidence type="ECO:0000259" key="4">
    <source>
        <dbReference type="PROSITE" id="PS50893"/>
    </source>
</evidence>
<dbReference type="STRING" id="1437425.CSEC_0791"/>
<dbReference type="InterPro" id="IPR050319">
    <property type="entry name" value="ABC_transp_ATP-bind"/>
</dbReference>
<dbReference type="PROSITE" id="PS50893">
    <property type="entry name" value="ABC_TRANSPORTER_2"/>
    <property type="match status" value="1"/>
</dbReference>
<dbReference type="Proteomes" id="UP000031552">
    <property type="component" value="Unassembled WGS sequence"/>
</dbReference>
<dbReference type="InterPro" id="IPR003593">
    <property type="entry name" value="AAA+_ATPase"/>
</dbReference>
<organism evidence="5 6">
    <name type="scientific">Candidatus Criblamydia sequanensis CRIB-18</name>
    <dbReference type="NCBI Taxonomy" id="1437425"/>
    <lineage>
        <taxon>Bacteria</taxon>
        <taxon>Pseudomonadati</taxon>
        <taxon>Chlamydiota</taxon>
        <taxon>Chlamydiia</taxon>
        <taxon>Parachlamydiales</taxon>
        <taxon>Candidatus Criblamydiaceae</taxon>
        <taxon>Candidatus Criblamydia</taxon>
    </lineage>
</organism>
<sequence>MSLFEVENLSVEFKKNGFVSFHLEPLSFSLKKGSILGIAGESGSGKSTLAKALLGILPLKTGRILLKGTVYDSSDFKQKRNYQAKVQFVFQDVYSSFNPSLSLKASLLEPLEIHSNLAKKEKLERVLMLVDSVGISKDLIEKTPRELSGGELQRLSIARALTLNPDVIILDEPLSSLDVPLQVEMIEFLRKKVKEEEVSLIMISHDLSVLHFLSDALGLLYHGQFLEYGQTNVIFKTPKHPYTEALIKAIPEPDPEIEKKKQFHFFEEAAFSKKGCPFAAACDRKKDRCLEETPKLERKNENHSVACFY</sequence>
<dbReference type="NCBIfam" id="TIGR01727">
    <property type="entry name" value="oligo_HPY"/>
    <property type="match status" value="1"/>
</dbReference>
<name>A0A090D138_9BACT</name>
<evidence type="ECO:0000256" key="3">
    <source>
        <dbReference type="ARBA" id="ARBA00022840"/>
    </source>
</evidence>
<dbReference type="Pfam" id="PF00005">
    <property type="entry name" value="ABC_tran"/>
    <property type="match status" value="1"/>
</dbReference>
<dbReference type="GO" id="GO:0005524">
    <property type="term" value="F:ATP binding"/>
    <property type="evidence" value="ECO:0007669"/>
    <property type="project" value="UniProtKB-KW"/>
</dbReference>
<evidence type="ECO:0000313" key="6">
    <source>
        <dbReference type="Proteomes" id="UP000031552"/>
    </source>
</evidence>
<dbReference type="Pfam" id="PF08352">
    <property type="entry name" value="oligo_HPY"/>
    <property type="match status" value="1"/>
</dbReference>
<dbReference type="InterPro" id="IPR013563">
    <property type="entry name" value="Oligopep_ABC_C"/>
</dbReference>
<feature type="domain" description="ABC transporter" evidence="4">
    <location>
        <begin position="4"/>
        <end position="247"/>
    </location>
</feature>
<gene>
    <name evidence="5" type="ORF">CSEC_0791</name>
</gene>
<dbReference type="InterPro" id="IPR003439">
    <property type="entry name" value="ABC_transporter-like_ATP-bd"/>
</dbReference>
<dbReference type="OrthoDB" id="9806285at2"/>
<accession>A0A090D138</accession>
<dbReference type="SMART" id="SM00382">
    <property type="entry name" value="AAA"/>
    <property type="match status" value="1"/>
</dbReference>
<reference evidence="5" key="2">
    <citation type="submission" date="2014-09" db="EMBL/GenBank/DDBJ databases">
        <title>Criblamydia sequanensis harbors a mega-plasmid encoding arsenite resistance.</title>
        <authorList>
            <person name="Bertelli C."/>
            <person name="Goesmann A."/>
            <person name="Greub G."/>
        </authorList>
    </citation>
    <scope>NUCLEOTIDE SEQUENCE [LARGE SCALE GENOMIC DNA]</scope>
    <source>
        <strain evidence="5">CRIB-18</strain>
    </source>
</reference>
<dbReference type="SUPFAM" id="SSF52540">
    <property type="entry name" value="P-loop containing nucleoside triphosphate hydrolases"/>
    <property type="match status" value="1"/>
</dbReference>
<keyword evidence="3" id="KW-0067">ATP-binding</keyword>
<comment type="caution">
    <text evidence="5">The sequence shown here is derived from an EMBL/GenBank/DDBJ whole genome shotgun (WGS) entry which is preliminary data.</text>
</comment>
<dbReference type="GO" id="GO:0015833">
    <property type="term" value="P:peptide transport"/>
    <property type="evidence" value="ECO:0007669"/>
    <property type="project" value="InterPro"/>
</dbReference>
<dbReference type="eggNOG" id="COG4608">
    <property type="taxonomic scope" value="Bacteria"/>
</dbReference>
<evidence type="ECO:0000313" key="5">
    <source>
        <dbReference type="EMBL" id="CDR33620.1"/>
    </source>
</evidence>